<dbReference type="PANTHER" id="PTHR10758:SF1">
    <property type="entry name" value="COP9 SIGNALOSOME COMPLEX SUBUNIT 3"/>
    <property type="match status" value="1"/>
</dbReference>
<dbReference type="InterPro" id="IPR050756">
    <property type="entry name" value="CSN3"/>
</dbReference>
<dbReference type="Pfam" id="PF22788">
    <property type="entry name" value="COP9_hel_rpt"/>
    <property type="match status" value="1"/>
</dbReference>
<dbReference type="InterPro" id="IPR055089">
    <property type="entry name" value="COP9_N"/>
</dbReference>
<keyword evidence="1" id="KW-0963">Cytoplasm</keyword>
<evidence type="ECO:0000259" key="2">
    <source>
        <dbReference type="Pfam" id="PF22788"/>
    </source>
</evidence>
<evidence type="ECO:0000256" key="1">
    <source>
        <dbReference type="ARBA" id="ARBA00022490"/>
    </source>
</evidence>
<organism evidence="3 4">
    <name type="scientific">Penicillium canariense</name>
    <dbReference type="NCBI Taxonomy" id="189055"/>
    <lineage>
        <taxon>Eukaryota</taxon>
        <taxon>Fungi</taxon>
        <taxon>Dikarya</taxon>
        <taxon>Ascomycota</taxon>
        <taxon>Pezizomycotina</taxon>
        <taxon>Eurotiomycetes</taxon>
        <taxon>Eurotiomycetidae</taxon>
        <taxon>Eurotiales</taxon>
        <taxon>Aspergillaceae</taxon>
        <taxon>Penicillium</taxon>
    </lineage>
</organism>
<name>A0A9W9HM42_9EURO</name>
<evidence type="ECO:0000313" key="4">
    <source>
        <dbReference type="Proteomes" id="UP001149163"/>
    </source>
</evidence>
<feature type="domain" description="COP9 signalosome complex subunit 3 N-terminal helical repeats" evidence="2">
    <location>
        <begin position="44"/>
        <end position="295"/>
    </location>
</feature>
<dbReference type="RefSeq" id="XP_056538309.1">
    <property type="nucleotide sequence ID" value="XM_056692352.1"/>
</dbReference>
<dbReference type="AlphaFoldDB" id="A0A9W9HM42"/>
<dbReference type="Proteomes" id="UP001149163">
    <property type="component" value="Unassembled WGS sequence"/>
</dbReference>
<sequence>MDIVEGLLTKSAQLREAARLSDEGYDRQIRANVTSLRHVMSRGSLSSNDSLFDHFDPGADSLAYLFLLHAQIHALQEASCETVPAGLLPPGRLWSRMVSYLKAFDPVQVRYAGQEWRQLVELVGQAAQMASKPILAVRLVRDAMLRLDPSCAVFTSTHLLLVQLCLRARAYAYALPVLNKFVCHFPTSTSHATSRSSVVPCATHDSSLSFITEASGLSSNLTYKDYLRYFLYGGMVYSALKKWCKAAHFFGVVISMPATGSISMIMVEAYKKWVLVGLLDKGKLCSHPSMIASNVVKIYQSLAKPYVNLAQTFERGDRKALEAEIDAARDIWCADNNMGLVSQVMNAYSKHTIIGVKKTFAALTVTAIAEQASPAHTSDEATESIIASLIMSGAMEATLVQLPNRNSSTMLRFLATPSFRQLSRESRVQTRLMQERHSLEALVDSLDESNRHMGLSDEFVDSIQKGQAWARMSDVNPGMGEDAGLEIDEDLMGEVS</sequence>
<dbReference type="GeneID" id="81431528"/>
<evidence type="ECO:0000313" key="3">
    <source>
        <dbReference type="EMBL" id="KAJ5150976.1"/>
    </source>
</evidence>
<dbReference type="EMBL" id="JAPQKN010000008">
    <property type="protein sequence ID" value="KAJ5150976.1"/>
    <property type="molecule type" value="Genomic_DNA"/>
</dbReference>
<keyword evidence="4" id="KW-1185">Reference proteome</keyword>
<reference evidence="3" key="2">
    <citation type="journal article" date="2023" name="IMA Fungus">
        <title>Comparative genomic study of the Penicillium genus elucidates a diverse pangenome and 15 lateral gene transfer events.</title>
        <authorList>
            <person name="Petersen C."/>
            <person name="Sorensen T."/>
            <person name="Nielsen M.R."/>
            <person name="Sondergaard T.E."/>
            <person name="Sorensen J.L."/>
            <person name="Fitzpatrick D.A."/>
            <person name="Frisvad J.C."/>
            <person name="Nielsen K.L."/>
        </authorList>
    </citation>
    <scope>NUCLEOTIDE SEQUENCE</scope>
    <source>
        <strain evidence="3">IBT 26290</strain>
    </source>
</reference>
<accession>A0A9W9HM42</accession>
<protein>
    <submittedName>
        <fullName evidence="3">COP9 signalosome complex subunit 3</fullName>
    </submittedName>
</protein>
<reference evidence="3" key="1">
    <citation type="submission" date="2022-11" db="EMBL/GenBank/DDBJ databases">
        <authorList>
            <person name="Petersen C."/>
        </authorList>
    </citation>
    <scope>NUCLEOTIDE SEQUENCE</scope>
    <source>
        <strain evidence="3">IBT 26290</strain>
    </source>
</reference>
<proteinExistence type="predicted"/>
<gene>
    <name evidence="3" type="ORF">N7482_010228</name>
</gene>
<dbReference type="PANTHER" id="PTHR10758">
    <property type="entry name" value="26S PROTEASOME NON-ATPASE REGULATORY SUBUNIT 3/COP9 SIGNALOSOME COMPLEX SUBUNIT 3"/>
    <property type="match status" value="1"/>
</dbReference>
<comment type="caution">
    <text evidence="3">The sequence shown here is derived from an EMBL/GenBank/DDBJ whole genome shotgun (WGS) entry which is preliminary data.</text>
</comment>
<dbReference type="GO" id="GO:0006511">
    <property type="term" value="P:ubiquitin-dependent protein catabolic process"/>
    <property type="evidence" value="ECO:0007669"/>
    <property type="project" value="TreeGrafter"/>
</dbReference>
<dbReference type="GO" id="GO:0008180">
    <property type="term" value="C:COP9 signalosome"/>
    <property type="evidence" value="ECO:0007669"/>
    <property type="project" value="TreeGrafter"/>
</dbReference>
<dbReference type="OrthoDB" id="29061at2759"/>